<evidence type="ECO:0000256" key="12">
    <source>
        <dbReference type="ARBA" id="ARBA00023306"/>
    </source>
</evidence>
<evidence type="ECO:0000256" key="2">
    <source>
        <dbReference type="ARBA" id="ARBA00004752"/>
    </source>
</evidence>
<feature type="transmembrane region" description="Helical" evidence="22">
    <location>
        <begin position="166"/>
        <end position="183"/>
    </location>
</feature>
<evidence type="ECO:0000256" key="20">
    <source>
        <dbReference type="ARBA" id="ARBA00049902"/>
    </source>
</evidence>
<keyword evidence="13" id="KW-0961">Cell wall biogenesis/degradation</keyword>
<dbReference type="GO" id="GO:0015648">
    <property type="term" value="F:lipid-linked peptidoglycan transporter activity"/>
    <property type="evidence" value="ECO:0007669"/>
    <property type="project" value="TreeGrafter"/>
</dbReference>
<sequence length="371" mass="39907">MIRKFLKVDPVLLGVILILLLIGIIMTYSSSAVKGYLYYEDPYHYFKADLLWVALGLAAMGVAVMIDIAFLHKWAKPILYAALVLLILVKIPGIGRTVNGATRWIGLGPMSIQPSEVAKLAMVLTMARFLTVNPYQIKSFRKGIIPSLVLLGVVCALIMLQPDLGTTLVIAATVFFMLLAAGARMWHMAGLGLAGLAMVVAAIAAAPYRMRRIFAFLDPWADPSGKGYQTIQSLLALGPGGLFGLGLGQSRQKFLYLPENHTDFIFAMVGEELGFVGASLVVLLFFLFIWRGFRTAMLAPEPFLGLMAVGLTSLIGIQAMINMGVVSGVLPVTGITLPFLSYGGTSLLFTMIGAGLLLNISAAAGRSEEVF</sequence>
<dbReference type="GO" id="GO:0008955">
    <property type="term" value="F:peptidoglycan glycosyltransferase activity"/>
    <property type="evidence" value="ECO:0007669"/>
    <property type="project" value="UniProtKB-EC"/>
</dbReference>
<dbReference type="PROSITE" id="PS00428">
    <property type="entry name" value="FTSW_RODA_SPOVE"/>
    <property type="match status" value="1"/>
</dbReference>
<dbReference type="GO" id="GO:0032153">
    <property type="term" value="C:cell division site"/>
    <property type="evidence" value="ECO:0007669"/>
    <property type="project" value="TreeGrafter"/>
</dbReference>
<evidence type="ECO:0000256" key="3">
    <source>
        <dbReference type="ARBA" id="ARBA00022475"/>
    </source>
</evidence>
<proteinExistence type="inferred from homology"/>
<dbReference type="InterPro" id="IPR001182">
    <property type="entry name" value="FtsW/RodA"/>
</dbReference>
<dbReference type="EMBL" id="CP046996">
    <property type="protein sequence ID" value="QHA01192.1"/>
    <property type="molecule type" value="Genomic_DNA"/>
</dbReference>
<evidence type="ECO:0000256" key="10">
    <source>
        <dbReference type="ARBA" id="ARBA00022989"/>
    </source>
</evidence>
<evidence type="ECO:0000256" key="22">
    <source>
        <dbReference type="SAM" id="Phobius"/>
    </source>
</evidence>
<evidence type="ECO:0000313" key="24">
    <source>
        <dbReference type="Proteomes" id="UP000430508"/>
    </source>
</evidence>
<dbReference type="Pfam" id="PF01098">
    <property type="entry name" value="FTSW_RODA_SPOVE"/>
    <property type="match status" value="1"/>
</dbReference>
<evidence type="ECO:0000256" key="16">
    <source>
        <dbReference type="ARBA" id="ARBA00038053"/>
    </source>
</evidence>
<evidence type="ECO:0000256" key="13">
    <source>
        <dbReference type="ARBA" id="ARBA00023316"/>
    </source>
</evidence>
<evidence type="ECO:0000256" key="4">
    <source>
        <dbReference type="ARBA" id="ARBA00022618"/>
    </source>
</evidence>
<keyword evidence="3" id="KW-1003">Cell membrane</keyword>
<dbReference type="AlphaFoldDB" id="A0A857DL20"/>
<evidence type="ECO:0000256" key="5">
    <source>
        <dbReference type="ARBA" id="ARBA00022676"/>
    </source>
</evidence>
<organism evidence="23 24">
    <name type="scientific">Dehalobacter restrictus</name>
    <dbReference type="NCBI Taxonomy" id="55583"/>
    <lineage>
        <taxon>Bacteria</taxon>
        <taxon>Bacillati</taxon>
        <taxon>Bacillota</taxon>
        <taxon>Clostridia</taxon>
        <taxon>Eubacteriales</taxon>
        <taxon>Desulfitobacteriaceae</taxon>
        <taxon>Dehalobacter</taxon>
    </lineage>
</organism>
<keyword evidence="10 22" id="KW-1133">Transmembrane helix</keyword>
<feature type="transmembrane region" description="Helical" evidence="22">
    <location>
        <begin position="78"/>
        <end position="95"/>
    </location>
</feature>
<dbReference type="InterPro" id="IPR018365">
    <property type="entry name" value="Cell_cycle_FtsW-rel_CS"/>
</dbReference>
<keyword evidence="9" id="KW-0573">Peptidoglycan synthesis</keyword>
<evidence type="ECO:0000256" key="14">
    <source>
        <dbReference type="ARBA" id="ARBA00032370"/>
    </source>
</evidence>
<dbReference type="GO" id="GO:0051301">
    <property type="term" value="P:cell division"/>
    <property type="evidence" value="ECO:0007669"/>
    <property type="project" value="UniProtKB-KW"/>
</dbReference>
<feature type="transmembrane region" description="Helical" evidence="22">
    <location>
        <begin position="302"/>
        <end position="321"/>
    </location>
</feature>
<evidence type="ECO:0000256" key="21">
    <source>
        <dbReference type="ARBA" id="ARBA00049966"/>
    </source>
</evidence>
<feature type="transmembrane region" description="Helical" evidence="22">
    <location>
        <begin position="143"/>
        <end position="160"/>
    </location>
</feature>
<evidence type="ECO:0000256" key="17">
    <source>
        <dbReference type="ARBA" id="ARBA00041185"/>
    </source>
</evidence>
<evidence type="ECO:0000256" key="11">
    <source>
        <dbReference type="ARBA" id="ARBA00023136"/>
    </source>
</evidence>
<dbReference type="GO" id="GO:0009252">
    <property type="term" value="P:peptidoglycan biosynthetic process"/>
    <property type="evidence" value="ECO:0007669"/>
    <property type="project" value="UniProtKB-KW"/>
</dbReference>
<keyword evidence="12" id="KW-0131">Cell cycle</keyword>
<evidence type="ECO:0000256" key="19">
    <source>
        <dbReference type="ARBA" id="ARBA00044770"/>
    </source>
</evidence>
<keyword evidence="11 22" id="KW-0472">Membrane</keyword>
<comment type="subcellular location">
    <subcellularLocation>
        <location evidence="1">Cell membrane</location>
        <topology evidence="1">Multi-pass membrane protein</topology>
    </subcellularLocation>
</comment>
<feature type="transmembrane region" description="Helical" evidence="22">
    <location>
        <begin position="190"/>
        <end position="210"/>
    </location>
</feature>
<feature type="transmembrane region" description="Helical" evidence="22">
    <location>
        <begin position="12"/>
        <end position="30"/>
    </location>
</feature>
<comment type="function">
    <text evidence="21">Peptidoglycan polymerase that is essential for cell division.</text>
</comment>
<feature type="transmembrane region" description="Helical" evidence="22">
    <location>
        <begin position="50"/>
        <end position="71"/>
    </location>
</feature>
<evidence type="ECO:0000256" key="15">
    <source>
        <dbReference type="ARBA" id="ARBA00033270"/>
    </source>
</evidence>
<comment type="similarity">
    <text evidence="16">Belongs to the SEDS family. FtsW subfamily.</text>
</comment>
<dbReference type="PANTHER" id="PTHR30474:SF2">
    <property type="entry name" value="PEPTIDOGLYCAN GLYCOSYLTRANSFERASE FTSW-RELATED"/>
    <property type="match status" value="1"/>
</dbReference>
<evidence type="ECO:0000256" key="8">
    <source>
        <dbReference type="ARBA" id="ARBA00022960"/>
    </source>
</evidence>
<protein>
    <recommendedName>
        <fullName evidence="17">Probable peptidoglycan glycosyltransferase FtsW</fullName>
        <ecNumber evidence="19">2.4.99.28</ecNumber>
    </recommendedName>
    <alternativeName>
        <fullName evidence="18">Cell division protein FtsW</fullName>
    </alternativeName>
    <alternativeName>
        <fullName evidence="15">Cell wall polymerase</fullName>
    </alternativeName>
    <alternativeName>
        <fullName evidence="14">Peptidoglycan polymerase</fullName>
    </alternativeName>
</protein>
<gene>
    <name evidence="23" type="primary">ftsW</name>
    <name evidence="23" type="ORF">GQ588_11375</name>
</gene>
<comment type="catalytic activity">
    <reaction evidence="20">
        <text>[GlcNAc-(1-&gt;4)-Mur2Ac(oyl-L-Ala-gamma-D-Glu-L-Lys-D-Ala-D-Ala)](n)-di-trans,octa-cis-undecaprenyl diphosphate + beta-D-GlcNAc-(1-&gt;4)-Mur2Ac(oyl-L-Ala-gamma-D-Glu-L-Lys-D-Ala-D-Ala)-di-trans,octa-cis-undecaprenyl diphosphate = [GlcNAc-(1-&gt;4)-Mur2Ac(oyl-L-Ala-gamma-D-Glu-L-Lys-D-Ala-D-Ala)](n+1)-di-trans,octa-cis-undecaprenyl diphosphate + di-trans,octa-cis-undecaprenyl diphosphate + H(+)</text>
        <dbReference type="Rhea" id="RHEA:23708"/>
        <dbReference type="Rhea" id="RHEA-COMP:9602"/>
        <dbReference type="Rhea" id="RHEA-COMP:9603"/>
        <dbReference type="ChEBI" id="CHEBI:15378"/>
        <dbReference type="ChEBI" id="CHEBI:58405"/>
        <dbReference type="ChEBI" id="CHEBI:60033"/>
        <dbReference type="ChEBI" id="CHEBI:78435"/>
        <dbReference type="EC" id="2.4.99.28"/>
    </reaction>
</comment>
<dbReference type="EC" id="2.4.99.28" evidence="19"/>
<evidence type="ECO:0000256" key="9">
    <source>
        <dbReference type="ARBA" id="ARBA00022984"/>
    </source>
</evidence>
<dbReference type="NCBIfam" id="TIGR02614">
    <property type="entry name" value="ftsW"/>
    <property type="match status" value="1"/>
</dbReference>
<feature type="transmembrane region" description="Helical" evidence="22">
    <location>
        <begin position="341"/>
        <end position="364"/>
    </location>
</feature>
<dbReference type="RefSeq" id="WP_158208472.1">
    <property type="nucleotide sequence ID" value="NZ_CP046996.1"/>
</dbReference>
<evidence type="ECO:0000256" key="7">
    <source>
        <dbReference type="ARBA" id="ARBA00022692"/>
    </source>
</evidence>
<keyword evidence="7 22" id="KW-0812">Transmembrane</keyword>
<dbReference type="Proteomes" id="UP000430508">
    <property type="component" value="Chromosome"/>
</dbReference>
<keyword evidence="6" id="KW-0808">Transferase</keyword>
<feature type="transmembrane region" description="Helical" evidence="22">
    <location>
        <begin position="264"/>
        <end position="290"/>
    </location>
</feature>
<dbReference type="GO" id="GO:0071555">
    <property type="term" value="P:cell wall organization"/>
    <property type="evidence" value="ECO:0007669"/>
    <property type="project" value="UniProtKB-KW"/>
</dbReference>
<dbReference type="GO" id="GO:0005886">
    <property type="term" value="C:plasma membrane"/>
    <property type="evidence" value="ECO:0007669"/>
    <property type="project" value="UniProtKB-SubCell"/>
</dbReference>
<reference evidence="23 24" key="1">
    <citation type="submission" date="2019-12" db="EMBL/GenBank/DDBJ databases">
        <title>Sequence classification of anaerobic respiratory reductive dehalogenases: First we see many, then we see few.</title>
        <authorList>
            <person name="Molenda O."/>
            <person name="Puentes Jacome L.A."/>
            <person name="Cao X."/>
            <person name="Nesbo C.L."/>
            <person name="Tang S."/>
            <person name="Morson N."/>
            <person name="Patron J."/>
            <person name="Lomheim L."/>
            <person name="Wishart D.S."/>
            <person name="Edwards E.A."/>
        </authorList>
    </citation>
    <scope>NUCLEOTIDE SEQUENCE [LARGE SCALE GENOMIC DNA]</scope>
    <source>
        <strain evidence="23 24">12DCA</strain>
    </source>
</reference>
<accession>A0A857DL20</accession>
<keyword evidence="8" id="KW-0133">Cell shape</keyword>
<keyword evidence="5" id="KW-0328">Glycosyltransferase</keyword>
<name>A0A857DL20_9FIRM</name>
<evidence type="ECO:0000256" key="1">
    <source>
        <dbReference type="ARBA" id="ARBA00004651"/>
    </source>
</evidence>
<keyword evidence="4" id="KW-0132">Cell division</keyword>
<comment type="pathway">
    <text evidence="2">Cell wall biogenesis; peptidoglycan biosynthesis.</text>
</comment>
<dbReference type="PANTHER" id="PTHR30474">
    <property type="entry name" value="CELL CYCLE PROTEIN"/>
    <property type="match status" value="1"/>
</dbReference>
<dbReference type="InterPro" id="IPR013437">
    <property type="entry name" value="FtsW"/>
</dbReference>
<evidence type="ECO:0000313" key="23">
    <source>
        <dbReference type="EMBL" id="QHA01192.1"/>
    </source>
</evidence>
<dbReference type="GO" id="GO:0008360">
    <property type="term" value="P:regulation of cell shape"/>
    <property type="evidence" value="ECO:0007669"/>
    <property type="project" value="UniProtKB-KW"/>
</dbReference>
<evidence type="ECO:0000256" key="6">
    <source>
        <dbReference type="ARBA" id="ARBA00022679"/>
    </source>
</evidence>
<evidence type="ECO:0000256" key="18">
    <source>
        <dbReference type="ARBA" id="ARBA00041418"/>
    </source>
</evidence>